<sequence length="284" mass="30589">MTTLYAWATPAFSTDSPVDHTFVTDYDNRVDVYPSIEKVEQAQANYWYCWGIFHAQGDSSQQPQGYLGSANGNFSLAQCLCLPNKASDSIDPHIRPNACGTIYHYGLDGVCHQLANQVLWATGGASTAPLTVALARGYRASSFIYGTYGILHLDWKANISRCAAAPPSPSSPSAVTTMNANDDFAIHAQKVLAALNASDKLAPLLALRDSVREEQLAQRETLLRGAVMPSAEALNARNQAYFRRAEALLTSAEFEAVFGFAPGRTIDLVDADIARKPPGGTITG</sequence>
<accession>A0ABV2JYS8</accession>
<evidence type="ECO:0000313" key="1">
    <source>
        <dbReference type="EMBL" id="MET3652928.1"/>
    </source>
</evidence>
<dbReference type="EMBL" id="JBEPMU010000003">
    <property type="protein sequence ID" value="MET3652928.1"/>
    <property type="molecule type" value="Genomic_DNA"/>
</dbReference>
<evidence type="ECO:0000313" key="2">
    <source>
        <dbReference type="Proteomes" id="UP001549184"/>
    </source>
</evidence>
<name>A0ABV2JYS8_9GAMM</name>
<comment type="caution">
    <text evidence="1">The sequence shown here is derived from an EMBL/GenBank/DDBJ whole genome shotgun (WGS) entry which is preliminary data.</text>
</comment>
<dbReference type="RefSeq" id="WP_354014313.1">
    <property type="nucleotide sequence ID" value="NZ_JBEPMU010000003.1"/>
</dbReference>
<gene>
    <name evidence="1" type="ORF">ABIC75_002660</name>
</gene>
<proteinExistence type="predicted"/>
<organism evidence="1 2">
    <name type="scientific">Dyella japonica</name>
    <dbReference type="NCBI Taxonomy" id="231455"/>
    <lineage>
        <taxon>Bacteria</taxon>
        <taxon>Pseudomonadati</taxon>
        <taxon>Pseudomonadota</taxon>
        <taxon>Gammaproteobacteria</taxon>
        <taxon>Lysobacterales</taxon>
        <taxon>Rhodanobacteraceae</taxon>
        <taxon>Dyella</taxon>
    </lineage>
</organism>
<dbReference type="Proteomes" id="UP001549184">
    <property type="component" value="Unassembled WGS sequence"/>
</dbReference>
<keyword evidence="2" id="KW-1185">Reference proteome</keyword>
<protein>
    <submittedName>
        <fullName evidence="1">Uncharacterized protein</fullName>
    </submittedName>
</protein>
<reference evidence="1 2" key="1">
    <citation type="submission" date="2024-06" db="EMBL/GenBank/DDBJ databases">
        <title>Sorghum-associated microbial communities from plants grown in Nebraska, USA.</title>
        <authorList>
            <person name="Schachtman D."/>
        </authorList>
    </citation>
    <scope>NUCLEOTIDE SEQUENCE [LARGE SCALE GENOMIC DNA]</scope>
    <source>
        <strain evidence="1 2">1073</strain>
    </source>
</reference>